<reference evidence="1" key="1">
    <citation type="submission" date="2023-04" db="EMBL/GenBank/DDBJ databases">
        <title>Ambrosiozyma monospora NBRC 10751.</title>
        <authorList>
            <person name="Ichikawa N."/>
            <person name="Sato H."/>
            <person name="Tonouchi N."/>
        </authorList>
    </citation>
    <scope>NUCLEOTIDE SEQUENCE</scope>
    <source>
        <strain evidence="1">NBRC 10751</strain>
    </source>
</reference>
<comment type="caution">
    <text evidence="1">The sequence shown here is derived from an EMBL/GenBank/DDBJ whole genome shotgun (WGS) entry which is preliminary data.</text>
</comment>
<dbReference type="EMBL" id="BSXS01000912">
    <property type="protein sequence ID" value="GME74366.1"/>
    <property type="molecule type" value="Genomic_DNA"/>
</dbReference>
<organism evidence="1 2">
    <name type="scientific">Ambrosiozyma monospora</name>
    <name type="common">Yeast</name>
    <name type="synonym">Endomycopsis monosporus</name>
    <dbReference type="NCBI Taxonomy" id="43982"/>
    <lineage>
        <taxon>Eukaryota</taxon>
        <taxon>Fungi</taxon>
        <taxon>Dikarya</taxon>
        <taxon>Ascomycota</taxon>
        <taxon>Saccharomycotina</taxon>
        <taxon>Pichiomycetes</taxon>
        <taxon>Pichiales</taxon>
        <taxon>Pichiaceae</taxon>
        <taxon>Ambrosiozyma</taxon>
    </lineage>
</organism>
<name>A0ACB5SX63_AMBMO</name>
<dbReference type="Proteomes" id="UP001165064">
    <property type="component" value="Unassembled WGS sequence"/>
</dbReference>
<gene>
    <name evidence="1" type="ORF">Amon02_000173900</name>
</gene>
<accession>A0ACB5SX63</accession>
<protein>
    <submittedName>
        <fullName evidence="1">Unnamed protein product</fullName>
    </submittedName>
</protein>
<keyword evidence="2" id="KW-1185">Reference proteome</keyword>
<sequence length="141" mass="16534">MSCLKYCKLCRATTHQTDSCPEATECSRCVQKGHHVRQFRSKHQHYDPVKYRERQLEILRAKKDKALIRITENKEKTVIRQRRTTALKECFDKLDKELPIPLSSFWPSLGDAFTPSKKRKSNFPQPKVTTPSPKKNHRSPQ</sequence>
<proteinExistence type="predicted"/>
<evidence type="ECO:0000313" key="2">
    <source>
        <dbReference type="Proteomes" id="UP001165064"/>
    </source>
</evidence>
<evidence type="ECO:0000313" key="1">
    <source>
        <dbReference type="EMBL" id="GME74366.1"/>
    </source>
</evidence>